<organism evidence="1 2">
    <name type="scientific">Streptomyces violaceusniger</name>
    <dbReference type="NCBI Taxonomy" id="68280"/>
    <lineage>
        <taxon>Bacteria</taxon>
        <taxon>Bacillati</taxon>
        <taxon>Actinomycetota</taxon>
        <taxon>Actinomycetes</taxon>
        <taxon>Kitasatosporales</taxon>
        <taxon>Streptomycetaceae</taxon>
        <taxon>Streptomyces</taxon>
        <taxon>Streptomyces violaceusniger group</taxon>
    </lineage>
</organism>
<dbReference type="InterPro" id="IPR036237">
    <property type="entry name" value="Xyl_isomerase-like_sf"/>
</dbReference>
<accession>A0A4D4KNK3</accession>
<dbReference type="EMBL" id="BJHW01000001">
    <property type="protein sequence ID" value="GDY49774.1"/>
    <property type="molecule type" value="Genomic_DNA"/>
</dbReference>
<protein>
    <recommendedName>
        <fullName evidence="3">Xylose isomerase-like TIM barrel domain-containing protein</fullName>
    </recommendedName>
</protein>
<sequence>MLHKARSTRLLPGKGELPVRALVAELRDLGYTGPWSVEVNDPWFRALPVDEAARQAFDSATAVLNG</sequence>
<dbReference type="SUPFAM" id="SSF51658">
    <property type="entry name" value="Xylose isomerase-like"/>
    <property type="match status" value="1"/>
</dbReference>
<gene>
    <name evidence="1" type="ORF">SVIO_003970</name>
</gene>
<dbReference type="Proteomes" id="UP000301309">
    <property type="component" value="Unassembled WGS sequence"/>
</dbReference>
<dbReference type="Gene3D" id="3.20.20.150">
    <property type="entry name" value="Divalent-metal-dependent TIM barrel enzymes"/>
    <property type="match status" value="1"/>
</dbReference>
<dbReference type="AlphaFoldDB" id="A0A4D4KNK3"/>
<reference evidence="1 2" key="1">
    <citation type="journal article" date="2020" name="Int. J. Syst. Evol. Microbiol.">
        <title>Reclassification of Streptomyces castelarensis and Streptomyces sporoclivatus as later heterotypic synonyms of Streptomyces antimycoticus.</title>
        <authorList>
            <person name="Komaki H."/>
            <person name="Tamura T."/>
        </authorList>
    </citation>
    <scope>NUCLEOTIDE SEQUENCE [LARGE SCALE GENOMIC DNA]</scope>
    <source>
        <strain evidence="1 2">NBRC 13459</strain>
    </source>
</reference>
<evidence type="ECO:0008006" key="3">
    <source>
        <dbReference type="Google" id="ProtNLM"/>
    </source>
</evidence>
<proteinExistence type="predicted"/>
<evidence type="ECO:0000313" key="2">
    <source>
        <dbReference type="Proteomes" id="UP000301309"/>
    </source>
</evidence>
<comment type="caution">
    <text evidence="1">The sequence shown here is derived from an EMBL/GenBank/DDBJ whole genome shotgun (WGS) entry which is preliminary data.</text>
</comment>
<keyword evidence="2" id="KW-1185">Reference proteome</keyword>
<evidence type="ECO:0000313" key="1">
    <source>
        <dbReference type="EMBL" id="GDY49774.1"/>
    </source>
</evidence>
<name>A0A4D4KNK3_STRVO</name>